<reference evidence="1" key="1">
    <citation type="submission" date="2022-03" db="EMBL/GenBank/DDBJ databases">
        <authorList>
            <person name="Tunstrom K."/>
        </authorList>
    </citation>
    <scope>NUCLEOTIDE SEQUENCE</scope>
</reference>
<evidence type="ECO:0000313" key="1">
    <source>
        <dbReference type="EMBL" id="CAH2094390.1"/>
    </source>
</evidence>
<gene>
    <name evidence="1" type="ORF">EEDITHA_LOCUS9959</name>
</gene>
<dbReference type="AlphaFoldDB" id="A0AAU9U515"/>
<comment type="caution">
    <text evidence="1">The sequence shown here is derived from an EMBL/GenBank/DDBJ whole genome shotgun (WGS) entry which is preliminary data.</text>
</comment>
<proteinExistence type="predicted"/>
<name>A0AAU9U515_EUPED</name>
<evidence type="ECO:0000313" key="2">
    <source>
        <dbReference type="Proteomes" id="UP001153954"/>
    </source>
</evidence>
<sequence length="123" mass="14546">MLVNGEPLYERCPVIGNFEETGWNVQCPVSNQWSRPPVNNLCNFDVYNGYSDLSVQCYNRNYYVQDSAPQQYYQQRVVYTQPQSFQAELPCRRDQEWDYNSMCYNVDGQPCQYTSVVDLEDFM</sequence>
<dbReference type="Proteomes" id="UP001153954">
    <property type="component" value="Unassembled WGS sequence"/>
</dbReference>
<dbReference type="EMBL" id="CAKOGL010000014">
    <property type="protein sequence ID" value="CAH2094390.1"/>
    <property type="molecule type" value="Genomic_DNA"/>
</dbReference>
<organism evidence="1 2">
    <name type="scientific">Euphydryas editha</name>
    <name type="common">Edith's checkerspot</name>
    <dbReference type="NCBI Taxonomy" id="104508"/>
    <lineage>
        <taxon>Eukaryota</taxon>
        <taxon>Metazoa</taxon>
        <taxon>Ecdysozoa</taxon>
        <taxon>Arthropoda</taxon>
        <taxon>Hexapoda</taxon>
        <taxon>Insecta</taxon>
        <taxon>Pterygota</taxon>
        <taxon>Neoptera</taxon>
        <taxon>Endopterygota</taxon>
        <taxon>Lepidoptera</taxon>
        <taxon>Glossata</taxon>
        <taxon>Ditrysia</taxon>
        <taxon>Papilionoidea</taxon>
        <taxon>Nymphalidae</taxon>
        <taxon>Nymphalinae</taxon>
        <taxon>Euphydryas</taxon>
    </lineage>
</organism>
<protein>
    <recommendedName>
        <fullName evidence="3">SRCR domain-containing protein</fullName>
    </recommendedName>
</protein>
<accession>A0AAU9U515</accession>
<evidence type="ECO:0008006" key="3">
    <source>
        <dbReference type="Google" id="ProtNLM"/>
    </source>
</evidence>
<keyword evidence="2" id="KW-1185">Reference proteome</keyword>